<dbReference type="InterPro" id="IPR009377">
    <property type="entry name" value="EutA"/>
</dbReference>
<dbReference type="GeneID" id="96599090"/>
<accession>A0A0K9FFF6</accession>
<proteinExistence type="predicted"/>
<sequence>MKTEKIYSAGIDIGTSTTKMVVSSFLLKNVAGVTHVPRIEIIEKTVLHQSPIIKTPFINKEIIDMEKIEQFIFQQYQLAQISPADISTGAIIITGESATKENASEVVHAISDSAGHFLVATAGPDLEGIIAAKGAGTLQQSKNTAKIIANIDIGGGTANIAVMQFGEVIGTCTLHVGGRLIEFNNGIIQSISPPIMKLMEKWSNPLNVGDSAEDIRVTQIIQELVEIVAKMLSGQLTDEQHPLLLGHLPTWDKPVEAIVFSGGVAACIYEDECTNRQYDDIGEKLAKSLLQHEQLKSFLWLKPEETARATVTGAGTQTTEISGATIQVDAEALPLKNVPVFNCHIDTHSKEFDYAVKTAVAQADALFSIQENRSPFALYFSQLPYLSFRDVHTLCEAILKHLATRSSKEIPIIIVIQSDYAKVIGQTIQAINQTVPIICIDQIKVETGDYIDVGEVLPSGVVPVVVKTLAFHSK</sequence>
<dbReference type="AlphaFoldDB" id="A0A0K9FFF6"/>
<dbReference type="OrthoDB" id="1542at2"/>
<dbReference type="PANTHER" id="PTHR32432:SF13">
    <property type="entry name" value="ETHANOLAMINE AMMONIA-LYASE REACTIVASE EUTA"/>
    <property type="match status" value="1"/>
</dbReference>
<dbReference type="EMBL" id="LFXJ01000005">
    <property type="protein sequence ID" value="KMY32933.1"/>
    <property type="molecule type" value="Genomic_DNA"/>
</dbReference>
<dbReference type="Proteomes" id="UP000037326">
    <property type="component" value="Unassembled WGS sequence"/>
</dbReference>
<dbReference type="RefSeq" id="WP_049666577.1">
    <property type="nucleotide sequence ID" value="NZ_JBNNMB010000004.1"/>
</dbReference>
<gene>
    <name evidence="1" type="ORF">ACZ11_12700</name>
</gene>
<dbReference type="Gene3D" id="3.30.420.40">
    <property type="match status" value="1"/>
</dbReference>
<evidence type="ECO:0000313" key="2">
    <source>
        <dbReference type="Proteomes" id="UP000037326"/>
    </source>
</evidence>
<organism evidence="1 2">
    <name type="scientific">Lysinibacillus xylanilyticus</name>
    <dbReference type="NCBI Taxonomy" id="582475"/>
    <lineage>
        <taxon>Bacteria</taxon>
        <taxon>Bacillati</taxon>
        <taxon>Bacillota</taxon>
        <taxon>Bacilli</taxon>
        <taxon>Bacillales</taxon>
        <taxon>Bacillaceae</taxon>
        <taxon>Lysinibacillus</taxon>
    </lineage>
</organism>
<name>A0A0K9FFF6_9BACI</name>
<dbReference type="InterPro" id="IPR043129">
    <property type="entry name" value="ATPase_NBD"/>
</dbReference>
<dbReference type="InterPro" id="IPR050696">
    <property type="entry name" value="FtsA/MreB"/>
</dbReference>
<dbReference type="SUPFAM" id="SSF53067">
    <property type="entry name" value="Actin-like ATPase domain"/>
    <property type="match status" value="1"/>
</dbReference>
<comment type="caution">
    <text evidence="1">The sequence shown here is derived from an EMBL/GenBank/DDBJ whole genome shotgun (WGS) entry which is preliminary data.</text>
</comment>
<evidence type="ECO:0000313" key="1">
    <source>
        <dbReference type="EMBL" id="KMY32933.1"/>
    </source>
</evidence>
<dbReference type="PIRSF" id="PIRSF012293">
    <property type="entry name" value="EutA"/>
    <property type="match status" value="1"/>
</dbReference>
<dbReference type="PANTHER" id="PTHR32432">
    <property type="entry name" value="CELL DIVISION PROTEIN FTSA-RELATED"/>
    <property type="match status" value="1"/>
</dbReference>
<dbReference type="Pfam" id="PF06277">
    <property type="entry name" value="EutA"/>
    <property type="match status" value="1"/>
</dbReference>
<dbReference type="PATRIC" id="fig|582475.4.peg.2179"/>
<reference evidence="2" key="1">
    <citation type="submission" date="2015-07" db="EMBL/GenBank/DDBJ databases">
        <authorList>
            <consortium name="Consortium for Microbial Forensics and Genomics (microFORGE)"/>
            <person name="Knight B.M."/>
            <person name="Roberts D.P."/>
            <person name="Lin D."/>
            <person name="Hari K."/>
            <person name="Fletcher J."/>
            <person name="Melcher U."/>
            <person name="Blagden T."/>
            <person name="Winegar R.A."/>
        </authorList>
    </citation>
    <scope>NUCLEOTIDE SEQUENCE [LARGE SCALE GENOMIC DNA]</scope>
    <source>
        <strain evidence="2">DSM 23493</strain>
    </source>
</reference>
<protein>
    <submittedName>
        <fullName evidence="1">Ethanolamine utilization protein</fullName>
    </submittedName>
</protein>